<accession>A0A4R2GU27</accession>
<dbReference type="Gene3D" id="1.10.10.1550">
    <property type="entry name" value="ROS/MUCR transcriptional regulator protein"/>
    <property type="match status" value="1"/>
</dbReference>
<evidence type="ECO:0000256" key="1">
    <source>
        <dbReference type="ARBA" id="ARBA00007031"/>
    </source>
</evidence>
<reference evidence="2 3" key="1">
    <citation type="submission" date="2019-03" db="EMBL/GenBank/DDBJ databases">
        <title>Genomic Encyclopedia of Type Strains, Phase IV (KMG-IV): sequencing the most valuable type-strain genomes for metagenomic binning, comparative biology and taxonomic classification.</title>
        <authorList>
            <person name="Goeker M."/>
        </authorList>
    </citation>
    <scope>NUCLEOTIDE SEQUENCE [LARGE SCALE GENOMIC DNA]</scope>
    <source>
        <strain evidence="2 3">DSM 22958</strain>
    </source>
</reference>
<dbReference type="OrthoDB" id="9809693at2"/>
<dbReference type="RefSeq" id="WP_132004946.1">
    <property type="nucleotide sequence ID" value="NZ_JBHUNN010000002.1"/>
</dbReference>
<dbReference type="InterPro" id="IPR041920">
    <property type="entry name" value="ROS/MUCR_sf"/>
</dbReference>
<evidence type="ECO:0000313" key="3">
    <source>
        <dbReference type="Proteomes" id="UP000294881"/>
    </source>
</evidence>
<dbReference type="GO" id="GO:0003677">
    <property type="term" value="F:DNA binding"/>
    <property type="evidence" value="ECO:0007669"/>
    <property type="project" value="InterPro"/>
</dbReference>
<dbReference type="GO" id="GO:0006355">
    <property type="term" value="P:regulation of DNA-templated transcription"/>
    <property type="evidence" value="ECO:0007669"/>
    <property type="project" value="InterPro"/>
</dbReference>
<sequence>MSELQAELRGLATKIICAYLSNHNVPPAELDGLIASVHAALAGAGGEPQAVEPARQALTAAQIRKSISPDFIICFENGKRYRSLTRHLRAAYGLSPEAYRAKWGLPPDYPMVAPNYAEMRSRLARDIGLGAPRDRSAMVGDAGQNGANPAPVARKAAAALHEIGRGEKNAH</sequence>
<keyword evidence="3" id="KW-1185">Reference proteome</keyword>
<dbReference type="Proteomes" id="UP000294881">
    <property type="component" value="Unassembled WGS sequence"/>
</dbReference>
<proteinExistence type="inferred from homology"/>
<gene>
    <name evidence="2" type="ORF">EV666_104113</name>
</gene>
<dbReference type="AlphaFoldDB" id="A0A4R2GU27"/>
<dbReference type="InterPro" id="IPR008807">
    <property type="entry name" value="ROS_MUCR"/>
</dbReference>
<evidence type="ECO:0000313" key="2">
    <source>
        <dbReference type="EMBL" id="TCO14161.1"/>
    </source>
</evidence>
<comment type="caution">
    <text evidence="2">The sequence shown here is derived from an EMBL/GenBank/DDBJ whole genome shotgun (WGS) entry which is preliminary data.</text>
</comment>
<dbReference type="EMBL" id="SLWL01000004">
    <property type="protein sequence ID" value="TCO14161.1"/>
    <property type="molecule type" value="Genomic_DNA"/>
</dbReference>
<protein>
    <submittedName>
        <fullName evidence="2">MucR family transcriptional regulator</fullName>
    </submittedName>
</protein>
<comment type="similarity">
    <text evidence="1">Belongs to the ros/MucR family.</text>
</comment>
<name>A0A4R2GU27_9HYPH</name>
<dbReference type="GO" id="GO:0008270">
    <property type="term" value="F:zinc ion binding"/>
    <property type="evidence" value="ECO:0007669"/>
    <property type="project" value="InterPro"/>
</dbReference>
<organism evidence="2 3">
    <name type="scientific">Camelimonas lactis</name>
    <dbReference type="NCBI Taxonomy" id="659006"/>
    <lineage>
        <taxon>Bacteria</taxon>
        <taxon>Pseudomonadati</taxon>
        <taxon>Pseudomonadota</taxon>
        <taxon>Alphaproteobacteria</taxon>
        <taxon>Hyphomicrobiales</taxon>
        <taxon>Chelatococcaceae</taxon>
        <taxon>Camelimonas</taxon>
    </lineage>
</organism>
<dbReference type="Pfam" id="PF05443">
    <property type="entry name" value="ROS_MUCR"/>
    <property type="match status" value="1"/>
</dbReference>